<dbReference type="PANTHER" id="PTHR42678">
    <property type="entry name" value="AMIDASE"/>
    <property type="match status" value="1"/>
</dbReference>
<feature type="domain" description="Amidase" evidence="1">
    <location>
        <begin position="30"/>
        <end position="139"/>
    </location>
</feature>
<evidence type="ECO:0000313" key="3">
    <source>
        <dbReference type="Proteomes" id="UP001148614"/>
    </source>
</evidence>
<name>A0A9W8TIU1_9PEZI</name>
<dbReference type="VEuPathDB" id="FungiDB:F4678DRAFT_439433"/>
<dbReference type="InterPro" id="IPR036928">
    <property type="entry name" value="AS_sf"/>
</dbReference>
<dbReference type="PANTHER" id="PTHR42678:SF34">
    <property type="entry name" value="OS04G0183300 PROTEIN"/>
    <property type="match status" value="1"/>
</dbReference>
<dbReference type="Gene3D" id="3.90.1300.10">
    <property type="entry name" value="Amidase signature (AS) domain"/>
    <property type="match status" value="2"/>
</dbReference>
<dbReference type="EMBL" id="JANPWZ010002447">
    <property type="protein sequence ID" value="KAJ3558677.1"/>
    <property type="molecule type" value="Genomic_DNA"/>
</dbReference>
<sequence length="462" mass="50504">MATSKPLDLVRMTATELQVLLEDGKLASVELIKETLAQINRHNTKGLALKALISTAPEHILINRAAALDDERTKGQVRGPFHGLPVLVKDVINTHPNLGMPTTLGSYSLLTAKVSKNATIVDKMIEQGMIIVGKTNLNNQELSSWNPVALGTEVDGSLVQPAARAALYAMKPSVGATELGGVFAVSEEFDSLGSMAKSTLDLARMTELVLNPGARSRPPKDGYLSYFRRDFASLRVGFVDPEQWRWPDNVQPQKNNTREQMKQSYLAIMKLVENNGGEAVFPVTIPPVSEYLINGQPCTILAIRHVFKTNLEKYFSAFSSAEIRTAEGLIQYNKEHASIELPPDFPEQERLVDTIENLINAEQYQHAVTVCRQLSRGNGIDKALSESNIDLVAFPMDSPCPRVAAAAGYPIATMPIGTLDYNGRPFGLAIIAKAGREDVMFSFMSAFEANSEPRAVPPTLVD</sequence>
<comment type="caution">
    <text evidence="2">The sequence shown here is derived from an EMBL/GenBank/DDBJ whole genome shotgun (WGS) entry which is preliminary data.</text>
</comment>
<evidence type="ECO:0000259" key="1">
    <source>
        <dbReference type="Pfam" id="PF01425"/>
    </source>
</evidence>
<feature type="domain" description="Amidase" evidence="1">
    <location>
        <begin position="147"/>
        <end position="438"/>
    </location>
</feature>
<accession>A0A9W8TIU1</accession>
<dbReference type="AlphaFoldDB" id="A0A9W8TIU1"/>
<organism evidence="2 3">
    <name type="scientific">Xylaria arbuscula</name>
    <dbReference type="NCBI Taxonomy" id="114810"/>
    <lineage>
        <taxon>Eukaryota</taxon>
        <taxon>Fungi</taxon>
        <taxon>Dikarya</taxon>
        <taxon>Ascomycota</taxon>
        <taxon>Pezizomycotina</taxon>
        <taxon>Sordariomycetes</taxon>
        <taxon>Xylariomycetidae</taxon>
        <taxon>Xylariales</taxon>
        <taxon>Xylariaceae</taxon>
        <taxon>Xylaria</taxon>
    </lineage>
</organism>
<gene>
    <name evidence="2" type="ORF">NPX13_g9661</name>
</gene>
<keyword evidence="3" id="KW-1185">Reference proteome</keyword>
<dbReference type="Pfam" id="PF01425">
    <property type="entry name" value="Amidase"/>
    <property type="match status" value="2"/>
</dbReference>
<dbReference type="SUPFAM" id="SSF75304">
    <property type="entry name" value="Amidase signature (AS) enzymes"/>
    <property type="match status" value="1"/>
</dbReference>
<reference evidence="2" key="1">
    <citation type="submission" date="2022-07" db="EMBL/GenBank/DDBJ databases">
        <title>Genome Sequence of Xylaria arbuscula.</title>
        <authorList>
            <person name="Buettner E."/>
        </authorList>
    </citation>
    <scope>NUCLEOTIDE SEQUENCE</scope>
    <source>
        <strain evidence="2">VT107</strain>
    </source>
</reference>
<dbReference type="Proteomes" id="UP001148614">
    <property type="component" value="Unassembled WGS sequence"/>
</dbReference>
<proteinExistence type="predicted"/>
<dbReference type="InterPro" id="IPR023631">
    <property type="entry name" value="Amidase_dom"/>
</dbReference>
<protein>
    <recommendedName>
        <fullName evidence="1">Amidase domain-containing protein</fullName>
    </recommendedName>
</protein>
<evidence type="ECO:0000313" key="2">
    <source>
        <dbReference type="EMBL" id="KAJ3558677.1"/>
    </source>
</evidence>